<reference evidence="2" key="1">
    <citation type="submission" date="2017-12" db="EMBL/GenBank/DDBJ databases">
        <authorList>
            <person name="Diaz M."/>
        </authorList>
    </citation>
    <scope>NUCLEOTIDE SEQUENCE [LARGE SCALE GENOMIC DNA]</scope>
    <source>
        <strain evidence="2">FI11154</strain>
    </source>
</reference>
<evidence type="ECO:0000313" key="1">
    <source>
        <dbReference type="EMBL" id="SPL61980.1"/>
    </source>
</evidence>
<dbReference type="SUPFAM" id="SSF53335">
    <property type="entry name" value="S-adenosyl-L-methionine-dependent methyltransferases"/>
    <property type="match status" value="1"/>
</dbReference>
<organism evidence="1 2">
    <name type="scientific">Ochrobactrum soli</name>
    <dbReference type="NCBI Taxonomy" id="2448455"/>
    <lineage>
        <taxon>Bacteria</taxon>
        <taxon>Pseudomonadati</taxon>
        <taxon>Pseudomonadota</taxon>
        <taxon>Alphaproteobacteria</taxon>
        <taxon>Hyphomicrobiales</taxon>
        <taxon>Brucellaceae</taxon>
        <taxon>Brucella/Ochrobactrum group</taxon>
        <taxon>Ochrobactrum</taxon>
    </lineage>
</organism>
<protein>
    <recommendedName>
        <fullName evidence="3">Class I SAM-dependent methyltransferase</fullName>
    </recommendedName>
</protein>
<evidence type="ECO:0008006" key="3">
    <source>
        <dbReference type="Google" id="ProtNLM"/>
    </source>
</evidence>
<sequence>MTSNKCLAYNILMMDTLGANATTTDWHESAFDILRGVAAYTSSPLIKGLSKVLADHPEADLGNAFNHKQVGCKIWARQSLFETFGGRFNRIAILGGWYGVLAAMFFEDQRFDIEAIDSFDIDPDVGAVAETLNNAWKDRFRALTADMYQLAYPELGADLVINTSCEHIADLPAWLSLLPKGTRVLLQSNDYFSEPTHVNCVASLDEFVAQAALETTAFAGALPMKKYTRFMLIGTV</sequence>
<dbReference type="AlphaFoldDB" id="A0A2P9HDS7"/>
<evidence type="ECO:0000313" key="2">
    <source>
        <dbReference type="Proteomes" id="UP000246073"/>
    </source>
</evidence>
<accession>A0A2P9HDS7</accession>
<dbReference type="Proteomes" id="UP000246073">
    <property type="component" value="Unassembled WGS sequence"/>
</dbReference>
<gene>
    <name evidence="1" type="ORF">OHAE_4772</name>
</gene>
<name>A0A2P9HDS7_9HYPH</name>
<dbReference type="EMBL" id="OOFM01000001">
    <property type="protein sequence ID" value="SPL61980.1"/>
    <property type="molecule type" value="Genomic_DNA"/>
</dbReference>
<dbReference type="InterPro" id="IPR029063">
    <property type="entry name" value="SAM-dependent_MTases_sf"/>
</dbReference>
<proteinExistence type="predicted"/>